<feature type="region of interest" description="Disordered" evidence="1">
    <location>
        <begin position="28"/>
        <end position="50"/>
    </location>
</feature>
<feature type="compositionally biased region" description="Polar residues" evidence="1">
    <location>
        <begin position="28"/>
        <end position="38"/>
    </location>
</feature>
<evidence type="ECO:0000256" key="1">
    <source>
        <dbReference type="SAM" id="MobiDB-lite"/>
    </source>
</evidence>
<evidence type="ECO:0000313" key="3">
    <source>
        <dbReference type="EMBL" id="QNF35252.1"/>
    </source>
</evidence>
<evidence type="ECO:0000256" key="2">
    <source>
        <dbReference type="SAM" id="Phobius"/>
    </source>
</evidence>
<name>A0A7G7GDL8_9BACT</name>
<keyword evidence="2" id="KW-0472">Membrane</keyword>
<dbReference type="EMBL" id="CP055156">
    <property type="protein sequence ID" value="QNF35252.1"/>
    <property type="molecule type" value="Genomic_DNA"/>
</dbReference>
<feature type="compositionally biased region" description="Basic and acidic residues" evidence="1">
    <location>
        <begin position="114"/>
        <end position="123"/>
    </location>
</feature>
<accession>A0A7G7GDL8</accession>
<proteinExistence type="predicted"/>
<reference evidence="3 4" key="1">
    <citation type="journal article" date="2018" name="Int. J. Syst. Evol. Microbiol.">
        <title>Adhaeribacter swui sp. nov., isolated from wet mud.</title>
        <authorList>
            <person name="Kim D.U."/>
            <person name="Kim K.W."/>
            <person name="Kang M.S."/>
            <person name="Kim J.Y."/>
            <person name="Jang J.H."/>
            <person name="Kim M.K."/>
        </authorList>
    </citation>
    <scope>NUCLEOTIDE SEQUENCE [LARGE SCALE GENOMIC DNA]</scope>
    <source>
        <strain evidence="3 4">KCTC 52873</strain>
    </source>
</reference>
<organism evidence="3 4">
    <name type="scientific">Adhaeribacter swui</name>
    <dbReference type="NCBI Taxonomy" id="2086471"/>
    <lineage>
        <taxon>Bacteria</taxon>
        <taxon>Pseudomonadati</taxon>
        <taxon>Bacteroidota</taxon>
        <taxon>Cytophagia</taxon>
        <taxon>Cytophagales</taxon>
        <taxon>Hymenobacteraceae</taxon>
        <taxon>Adhaeribacter</taxon>
    </lineage>
</organism>
<feature type="region of interest" description="Disordered" evidence="1">
    <location>
        <begin position="108"/>
        <end position="127"/>
    </location>
</feature>
<feature type="transmembrane region" description="Helical" evidence="2">
    <location>
        <begin position="6"/>
        <end position="23"/>
    </location>
</feature>
<keyword evidence="2" id="KW-0812">Transmembrane</keyword>
<feature type="region of interest" description="Disordered" evidence="1">
    <location>
        <begin position="64"/>
        <end position="89"/>
    </location>
</feature>
<dbReference type="KEGG" id="aswu:HUW51_21960"/>
<feature type="compositionally biased region" description="Basic and acidic residues" evidence="1">
    <location>
        <begin position="64"/>
        <end position="87"/>
    </location>
</feature>
<gene>
    <name evidence="3" type="ORF">HUW51_21960</name>
</gene>
<protein>
    <submittedName>
        <fullName evidence="3">Uncharacterized protein</fullName>
    </submittedName>
</protein>
<evidence type="ECO:0000313" key="4">
    <source>
        <dbReference type="Proteomes" id="UP000515237"/>
    </source>
</evidence>
<keyword evidence="4" id="KW-1185">Reference proteome</keyword>
<dbReference type="RefSeq" id="WP_185271743.1">
    <property type="nucleotide sequence ID" value="NZ_CP055156.1"/>
</dbReference>
<sequence length="159" mass="18046">MEELQWLFFILLAVIVLVVRMWLKAFSSPTSTSSNRPQKPNAYPVPAPPATSYQDILKEMQAAEKRAKNLEQPVNRESKSQEARSLEKTNIPARSLESLAVAPKQKVNTSLAKEMARPTKKSENTIVPPTVNYNKLLRNPQNVRTAFILSEILNRRVDF</sequence>
<dbReference type="AlphaFoldDB" id="A0A7G7GDL8"/>
<keyword evidence="2" id="KW-1133">Transmembrane helix</keyword>
<dbReference type="Proteomes" id="UP000515237">
    <property type="component" value="Chromosome"/>
</dbReference>